<feature type="non-terminal residue" evidence="1">
    <location>
        <position position="1"/>
    </location>
</feature>
<reference evidence="1" key="2">
    <citation type="journal article" date="2015" name="J. Proteomics">
        <title>Sexual differences in the sialomes of the zebra tick, Rhipicephalus pulchellus.</title>
        <authorList>
            <person name="Tan A.W."/>
            <person name="Francischetti I.M."/>
            <person name="Slovak M."/>
            <person name="Kini R.M."/>
            <person name="Ribeiro J.M."/>
        </authorList>
    </citation>
    <scope>NUCLEOTIDE SEQUENCE</scope>
    <source>
        <tissue evidence="1">Salivary gland</tissue>
    </source>
</reference>
<evidence type="ECO:0000313" key="1">
    <source>
        <dbReference type="EMBL" id="JAA63596.1"/>
    </source>
</evidence>
<sequence>RIECEGERQHTFFTANYDCALFQQQTVGLNSAITAKRFAYPCPFLKSRMTKIEAIFAIILLQASLYMCERFIDFKDCIPGVTPSYVNCTYENLTIQHGRMEGVAQPCQGLYCWNGTVTPIECPLPRPIRRHEYTDVPNNESWPLCCLWQRKCDWHCWKP</sequence>
<dbReference type="EMBL" id="GACK01001438">
    <property type="protein sequence ID" value="JAA63596.1"/>
    <property type="molecule type" value="mRNA"/>
</dbReference>
<reference evidence="1" key="1">
    <citation type="submission" date="2012-11" db="EMBL/GenBank/DDBJ databases">
        <authorList>
            <person name="Lucero-Rivera Y.E."/>
            <person name="Tovar-Ramirez D."/>
        </authorList>
    </citation>
    <scope>NUCLEOTIDE SEQUENCE</scope>
    <source>
        <tissue evidence="1">Salivary gland</tissue>
    </source>
</reference>
<organism evidence="1">
    <name type="scientific">Rhipicephalus pulchellus</name>
    <name type="common">Yellow backed tick</name>
    <name type="synonym">Dermacentor pulchellus</name>
    <dbReference type="NCBI Taxonomy" id="72859"/>
    <lineage>
        <taxon>Eukaryota</taxon>
        <taxon>Metazoa</taxon>
        <taxon>Ecdysozoa</taxon>
        <taxon>Arthropoda</taxon>
        <taxon>Chelicerata</taxon>
        <taxon>Arachnida</taxon>
        <taxon>Acari</taxon>
        <taxon>Parasitiformes</taxon>
        <taxon>Ixodida</taxon>
        <taxon>Ixodoidea</taxon>
        <taxon>Ixodidae</taxon>
        <taxon>Rhipicephalinae</taxon>
        <taxon>Rhipicephalus</taxon>
        <taxon>Rhipicephalus</taxon>
    </lineage>
</organism>
<protein>
    <submittedName>
        <fullName evidence="1">Putative 8.9 kDa family member</fullName>
    </submittedName>
</protein>
<accession>L7MHD3</accession>
<proteinExistence type="evidence at transcript level"/>
<name>L7MHD3_RHIPC</name>
<dbReference type="AlphaFoldDB" id="L7MHD3"/>